<evidence type="ECO:0008006" key="4">
    <source>
        <dbReference type="Google" id="ProtNLM"/>
    </source>
</evidence>
<organism evidence="2 3">
    <name type="scientific">Mortierella alpina</name>
    <name type="common">Oleaginous fungus</name>
    <name type="synonym">Mortierella renispora</name>
    <dbReference type="NCBI Taxonomy" id="64518"/>
    <lineage>
        <taxon>Eukaryota</taxon>
        <taxon>Fungi</taxon>
        <taxon>Fungi incertae sedis</taxon>
        <taxon>Mucoromycota</taxon>
        <taxon>Mortierellomycotina</taxon>
        <taxon>Mortierellomycetes</taxon>
        <taxon>Mortierellales</taxon>
        <taxon>Mortierellaceae</taxon>
        <taxon>Mortierella</taxon>
    </lineage>
</organism>
<evidence type="ECO:0000313" key="2">
    <source>
        <dbReference type="EMBL" id="KAF9944696.1"/>
    </source>
</evidence>
<proteinExistence type="predicted"/>
<evidence type="ECO:0000313" key="3">
    <source>
        <dbReference type="Proteomes" id="UP000738359"/>
    </source>
</evidence>
<feature type="compositionally biased region" description="Low complexity" evidence="1">
    <location>
        <begin position="10"/>
        <end position="20"/>
    </location>
</feature>
<dbReference type="OrthoDB" id="2446149at2759"/>
<dbReference type="GO" id="GO:0003676">
    <property type="term" value="F:nucleic acid binding"/>
    <property type="evidence" value="ECO:0007669"/>
    <property type="project" value="InterPro"/>
</dbReference>
<keyword evidence="3" id="KW-1185">Reference proteome</keyword>
<dbReference type="Proteomes" id="UP000738359">
    <property type="component" value="Unassembled WGS sequence"/>
</dbReference>
<feature type="compositionally biased region" description="Low complexity" evidence="1">
    <location>
        <begin position="359"/>
        <end position="373"/>
    </location>
</feature>
<gene>
    <name evidence="2" type="ORF">BGZ70_004417</name>
</gene>
<sequence length="405" mass="44800">MHPWQQEALSPSSGPGRGIRSIRTSLIDPVHSINSYPTSTPGYHDQVVTNEVASVTPLIVNGVADPPMSSSVNYIVTRFAVQCFFFRNDTRNFEETLEFAEEFVEEYDMGAVIKIEVPRFRYGRRQAYRNEFIFYTKSTRAADSRIPRSRKFPSHQDIPVMIGWIGAPAFCTYCKKDGHFNEDCVERLSKICNSCHAPGHVSTLCSRFGERDRKAARKRAEKDLTATPAATLPANTITHSTQTTTIRPPSAGLSDLSMNSWDEVTESEDEEEESESEDEEESEPEDEEESESEQDADSTEDVDMTETLDAPTMTQTPSSPAPIDTSISKPVSSRQTERNTPASPSTNKAKNASTTRTHTNPSPSITTPVSSSSALPEKKKASVPPDSGPRRSTRVNKGVLSRHGD</sequence>
<evidence type="ECO:0000256" key="1">
    <source>
        <dbReference type="SAM" id="MobiDB-lite"/>
    </source>
</evidence>
<dbReference type="SUPFAM" id="SSF57756">
    <property type="entry name" value="Retrovirus zinc finger-like domains"/>
    <property type="match status" value="1"/>
</dbReference>
<reference evidence="2" key="1">
    <citation type="journal article" date="2020" name="Fungal Divers.">
        <title>Resolving the Mortierellaceae phylogeny through synthesis of multi-gene phylogenetics and phylogenomics.</title>
        <authorList>
            <person name="Vandepol N."/>
            <person name="Liber J."/>
            <person name="Desiro A."/>
            <person name="Na H."/>
            <person name="Kennedy M."/>
            <person name="Barry K."/>
            <person name="Grigoriev I.V."/>
            <person name="Miller A.N."/>
            <person name="O'Donnell K."/>
            <person name="Stajich J.E."/>
            <person name="Bonito G."/>
        </authorList>
    </citation>
    <scope>NUCLEOTIDE SEQUENCE</scope>
    <source>
        <strain evidence="2">CK1249</strain>
    </source>
</reference>
<dbReference type="EMBL" id="JAAAHY010002347">
    <property type="protein sequence ID" value="KAF9944696.1"/>
    <property type="molecule type" value="Genomic_DNA"/>
</dbReference>
<feature type="compositionally biased region" description="Low complexity" evidence="1">
    <location>
        <begin position="225"/>
        <end position="245"/>
    </location>
</feature>
<feature type="region of interest" description="Disordered" evidence="1">
    <location>
        <begin position="1"/>
        <end position="20"/>
    </location>
</feature>
<dbReference type="GO" id="GO:0008270">
    <property type="term" value="F:zinc ion binding"/>
    <property type="evidence" value="ECO:0007669"/>
    <property type="project" value="InterPro"/>
</dbReference>
<dbReference type="Gene3D" id="4.10.60.10">
    <property type="entry name" value="Zinc finger, CCHC-type"/>
    <property type="match status" value="1"/>
</dbReference>
<name>A0A9P6IQV8_MORAP</name>
<feature type="region of interest" description="Disordered" evidence="1">
    <location>
        <begin position="216"/>
        <end position="405"/>
    </location>
</feature>
<comment type="caution">
    <text evidence="2">The sequence shown here is derived from an EMBL/GenBank/DDBJ whole genome shotgun (WGS) entry which is preliminary data.</text>
</comment>
<feature type="compositionally biased region" description="Acidic residues" evidence="1">
    <location>
        <begin position="263"/>
        <end position="306"/>
    </location>
</feature>
<protein>
    <recommendedName>
        <fullName evidence="4">CCHC-type domain-containing protein</fullName>
    </recommendedName>
</protein>
<dbReference type="InterPro" id="IPR036875">
    <property type="entry name" value="Znf_CCHC_sf"/>
</dbReference>
<feature type="compositionally biased region" description="Polar residues" evidence="1">
    <location>
        <begin position="325"/>
        <end position="358"/>
    </location>
</feature>
<accession>A0A9P6IQV8</accession>
<dbReference type="AlphaFoldDB" id="A0A9P6IQV8"/>